<dbReference type="GO" id="GO:0009117">
    <property type="term" value="P:nucleotide metabolic process"/>
    <property type="evidence" value="ECO:0007669"/>
    <property type="project" value="UniProtKB-KW"/>
</dbReference>
<dbReference type="InterPro" id="IPR026533">
    <property type="entry name" value="NTPase/PRRC1"/>
</dbReference>
<dbReference type="InterPro" id="IPR050299">
    <property type="entry name" value="YjjX_NTPase"/>
</dbReference>
<comment type="cofactor">
    <cofactor evidence="10">
        <name>Mg(2+)</name>
        <dbReference type="ChEBI" id="CHEBI:18420"/>
    </cofactor>
    <cofactor evidence="10">
        <name>Mn(2+)</name>
        <dbReference type="ChEBI" id="CHEBI:29035"/>
    </cofactor>
    <text evidence="10">Binds 1 divalent metal cation per subunit; can use either Mg(2+) or Mn(2+).</text>
</comment>
<keyword evidence="7 10" id="KW-0464">Manganese</keyword>
<name>C5A4C7_THEGJ</name>
<feature type="binding site" evidence="10">
    <location>
        <position position="84"/>
    </location>
    <ligand>
        <name>Mg(2+)</name>
        <dbReference type="ChEBI" id="CHEBI:18420"/>
    </ligand>
</feature>
<comment type="caution">
    <text evidence="10">Lacks conserved residue(s) required for the propagation of feature annotation.</text>
</comment>
<evidence type="ECO:0000256" key="7">
    <source>
        <dbReference type="ARBA" id="ARBA00023211"/>
    </source>
</evidence>
<dbReference type="InterPro" id="IPR029001">
    <property type="entry name" value="ITPase-like_fam"/>
</dbReference>
<dbReference type="FunFam" id="3.90.950.10:FF:000002">
    <property type="entry name" value="Inosine/xanthosine triphosphatase"/>
    <property type="match status" value="1"/>
</dbReference>
<evidence type="ECO:0000256" key="2">
    <source>
        <dbReference type="ARBA" id="ARBA00022723"/>
    </source>
</evidence>
<dbReference type="GO" id="GO:0103023">
    <property type="term" value="F:ITPase activity"/>
    <property type="evidence" value="ECO:0007669"/>
    <property type="project" value="UniProtKB-EC"/>
</dbReference>
<comment type="catalytic activity">
    <reaction evidence="8 10">
        <text>ITP + H2O = IDP + phosphate + H(+)</text>
        <dbReference type="Rhea" id="RHEA:28330"/>
        <dbReference type="ChEBI" id="CHEBI:15377"/>
        <dbReference type="ChEBI" id="CHEBI:15378"/>
        <dbReference type="ChEBI" id="CHEBI:43474"/>
        <dbReference type="ChEBI" id="CHEBI:58280"/>
        <dbReference type="ChEBI" id="CHEBI:61402"/>
        <dbReference type="EC" id="3.6.1.73"/>
    </reaction>
</comment>
<evidence type="ECO:0000313" key="14">
    <source>
        <dbReference type="Proteomes" id="UP000001488"/>
    </source>
</evidence>
<evidence type="ECO:0000256" key="3">
    <source>
        <dbReference type="ARBA" id="ARBA00022741"/>
    </source>
</evidence>
<dbReference type="GO" id="GO:0046872">
    <property type="term" value="F:metal ion binding"/>
    <property type="evidence" value="ECO:0007669"/>
    <property type="project" value="UniProtKB-KW"/>
</dbReference>
<dbReference type="HOGENOM" id="CLU_087417_0_1_2"/>
<evidence type="ECO:0000313" key="13">
    <source>
        <dbReference type="EMBL" id="ACS33089.1"/>
    </source>
</evidence>
<keyword evidence="6 10" id="KW-0546">Nucleotide metabolism</keyword>
<comment type="cofactor">
    <cofactor evidence="1">
        <name>Mn(2+)</name>
        <dbReference type="ChEBI" id="CHEBI:29035"/>
    </cofactor>
</comment>
<dbReference type="PANTHER" id="PTHR34699:SF2">
    <property type="entry name" value="NON-CANONICAL PURINE NTP PHOSPHATASE_PRRC1 DOMAIN-CONTAINING PROTEIN"/>
    <property type="match status" value="1"/>
</dbReference>
<comment type="function">
    <text evidence="10">Phosphatase that hydrolyzes non-canonical purine nucleotides such as XTP and ITP to their respective diphosphate derivatives. Probably excludes non-canonical purines from DNA/RNA precursor pool, thus preventing their incorporation into DNA/RNA and avoiding chromosomal lesions.</text>
</comment>
<sequence>MIAKTNPEQGALSLETGEAKDKTLPPHGYRAKVGDFIYKVFGGSEMGGIMRIAVGSTNPTKVKAVENVMRRIYGDVEVVGVEVDSGVSDQPIGIEEIARGAINRAKQALEKTGADLGVGIEAGIYPFPGTLTGYLDVQVCAIVSPDGVITIGHGPGFEYPPVVIERILKEGVEAGIAMGELVNDPELKRKVGAIGVLSKGLLTRTELNEIAVLMAMIPRLNRELFFERK</sequence>
<feature type="domain" description="Non-canonical purine NTP phosphatase/PRRC1" evidence="12">
    <location>
        <begin position="55"/>
        <end position="220"/>
    </location>
</feature>
<proteinExistence type="inferred from homology"/>
<feature type="binding site" evidence="10">
    <location>
        <begin position="56"/>
        <end position="61"/>
    </location>
    <ligand>
        <name>substrate</name>
    </ligand>
</feature>
<organism evidence="13 14">
    <name type="scientific">Thermococcus gammatolerans (strain DSM 15229 / JCM 11827 / EJ3)</name>
    <dbReference type="NCBI Taxonomy" id="593117"/>
    <lineage>
        <taxon>Archaea</taxon>
        <taxon>Methanobacteriati</taxon>
        <taxon>Methanobacteriota</taxon>
        <taxon>Thermococci</taxon>
        <taxon>Thermococcales</taxon>
        <taxon>Thermococcaceae</taxon>
        <taxon>Thermococcus</taxon>
    </lineage>
</organism>
<comment type="catalytic activity">
    <reaction evidence="9 10">
        <text>XTP + H2O = XDP + phosphate + H(+)</text>
        <dbReference type="Rhea" id="RHEA:28406"/>
        <dbReference type="ChEBI" id="CHEBI:15377"/>
        <dbReference type="ChEBI" id="CHEBI:15378"/>
        <dbReference type="ChEBI" id="CHEBI:43474"/>
        <dbReference type="ChEBI" id="CHEBI:59884"/>
        <dbReference type="ChEBI" id="CHEBI:61314"/>
        <dbReference type="EC" id="3.6.1.73"/>
    </reaction>
</comment>
<keyword evidence="2 10" id="KW-0479">Metal-binding</keyword>
<dbReference type="AlphaFoldDB" id="C5A4C7"/>
<evidence type="ECO:0000256" key="9">
    <source>
        <dbReference type="ARBA" id="ARBA00048781"/>
    </source>
</evidence>
<evidence type="ECO:0000259" key="12">
    <source>
        <dbReference type="Pfam" id="PF01931"/>
    </source>
</evidence>
<dbReference type="GO" id="GO:0006772">
    <property type="term" value="P:thiamine metabolic process"/>
    <property type="evidence" value="ECO:0007669"/>
    <property type="project" value="TreeGrafter"/>
</dbReference>
<keyword evidence="14" id="KW-1185">Reference proteome</keyword>
<comment type="similarity">
    <text evidence="10">Belongs to the YjjX NTPase family.</text>
</comment>
<dbReference type="PaxDb" id="593117-TGAM_0587"/>
<dbReference type="SUPFAM" id="SSF52972">
    <property type="entry name" value="ITPase-like"/>
    <property type="match status" value="1"/>
</dbReference>
<dbReference type="KEGG" id="tga:TGAM_0587"/>
<dbReference type="NCBIfam" id="TIGR00258">
    <property type="entry name" value="inosine/xanthosine triphosphatase"/>
    <property type="match status" value="1"/>
</dbReference>
<dbReference type="HAMAP" id="MF_00648">
    <property type="entry name" value="Non_canon_purine_NTPase_YjjX"/>
    <property type="match status" value="1"/>
</dbReference>
<dbReference type="PATRIC" id="fig|593117.10.peg.585"/>
<dbReference type="Gene3D" id="3.90.950.10">
    <property type="match status" value="1"/>
</dbReference>
<dbReference type="eggNOG" id="arCOG01221">
    <property type="taxonomic scope" value="Archaea"/>
</dbReference>
<dbReference type="NCBIfam" id="NF003039">
    <property type="entry name" value="PRK03941.1"/>
    <property type="match status" value="1"/>
</dbReference>
<reference evidence="13 14" key="1">
    <citation type="journal article" date="2007" name="Genome Biol.">
        <title>Genome analysis and genome-wide proteomics of Thermococcus gammatolerans, the most radioresistant organism known amongst the Archaea.</title>
        <authorList>
            <person name="Zivanovic Y."/>
            <person name="Armengaud J."/>
            <person name="Lagorce A."/>
            <person name="Leplat C."/>
            <person name="Guerin P."/>
            <person name="Dutertre M."/>
            <person name="Anthouard V."/>
            <person name="Forterre P."/>
            <person name="Wincker P."/>
            <person name="Confalonieri F."/>
        </authorList>
    </citation>
    <scope>NUCLEOTIDE SEQUENCE [LARGE SCALE GENOMIC DNA]</scope>
    <source>
        <strain evidence="14">DSM 15229 / JCM 11827 / EJ3</strain>
    </source>
</reference>
<dbReference type="EC" id="3.6.1.73" evidence="10"/>
<comment type="subunit">
    <text evidence="10">Homodimer.</text>
</comment>
<evidence type="ECO:0000256" key="10">
    <source>
        <dbReference type="HAMAP-Rule" id="MF_00648"/>
    </source>
</evidence>
<dbReference type="InterPro" id="IPR002786">
    <property type="entry name" value="Non_canon_purine_NTPase"/>
</dbReference>
<dbReference type="Proteomes" id="UP000001488">
    <property type="component" value="Chromosome"/>
</dbReference>
<evidence type="ECO:0000256" key="8">
    <source>
        <dbReference type="ARBA" id="ARBA00048174"/>
    </source>
</evidence>
<dbReference type="Pfam" id="PF01931">
    <property type="entry name" value="NTPase_I-T"/>
    <property type="match status" value="1"/>
</dbReference>
<evidence type="ECO:0000256" key="4">
    <source>
        <dbReference type="ARBA" id="ARBA00022801"/>
    </source>
</evidence>
<keyword evidence="5 10" id="KW-0460">Magnesium</keyword>
<gene>
    <name evidence="13" type="ordered locus">TGAM_0587</name>
</gene>
<feature type="region of interest" description="Disordered" evidence="11">
    <location>
        <begin position="1"/>
        <end position="26"/>
    </location>
</feature>
<dbReference type="STRING" id="593117.TGAM_0587"/>
<dbReference type="GO" id="GO:0000166">
    <property type="term" value="F:nucleotide binding"/>
    <property type="evidence" value="ECO:0007669"/>
    <property type="project" value="UniProtKB-KW"/>
</dbReference>
<keyword evidence="4 10" id="KW-0378">Hydrolase</keyword>
<protein>
    <recommendedName>
        <fullName evidence="10">Probable inosine/xanthosine triphosphatase</fullName>
        <shortName evidence="10">ITPase/XTPase</shortName>
        <ecNumber evidence="10">3.6.1.73</ecNumber>
    </recommendedName>
    <alternativeName>
        <fullName evidence="10">Non-canonical purine NTP phosphatase</fullName>
    </alternativeName>
    <alternativeName>
        <fullName evidence="10">Non-standard purine NTP phosphatase</fullName>
    </alternativeName>
    <alternativeName>
        <fullName evidence="10">Nucleoside-triphosphate phosphatase</fullName>
        <shortName evidence="10">NTPase</shortName>
    </alternativeName>
</protein>
<evidence type="ECO:0000256" key="5">
    <source>
        <dbReference type="ARBA" id="ARBA00022842"/>
    </source>
</evidence>
<evidence type="ECO:0000256" key="6">
    <source>
        <dbReference type="ARBA" id="ARBA00023080"/>
    </source>
</evidence>
<accession>C5A4C7</accession>
<keyword evidence="3 10" id="KW-0547">Nucleotide-binding</keyword>
<evidence type="ECO:0000256" key="1">
    <source>
        <dbReference type="ARBA" id="ARBA00001936"/>
    </source>
</evidence>
<evidence type="ECO:0000256" key="11">
    <source>
        <dbReference type="SAM" id="MobiDB-lite"/>
    </source>
</evidence>
<dbReference type="PANTHER" id="PTHR34699">
    <property type="match status" value="1"/>
</dbReference>
<dbReference type="EMBL" id="CP001398">
    <property type="protein sequence ID" value="ACS33089.1"/>
    <property type="molecule type" value="Genomic_DNA"/>
</dbReference>